<evidence type="ECO:0000313" key="3">
    <source>
        <dbReference type="Proteomes" id="UP001318860"/>
    </source>
</evidence>
<gene>
    <name evidence="2" type="ORF">DH2020_047695</name>
</gene>
<feature type="compositionally biased region" description="Low complexity" evidence="1">
    <location>
        <begin position="562"/>
        <end position="575"/>
    </location>
</feature>
<reference evidence="2 3" key="1">
    <citation type="journal article" date="2021" name="Comput. Struct. Biotechnol. J.">
        <title>De novo genome assembly of the potent medicinal plant Rehmannia glutinosa using nanopore technology.</title>
        <authorList>
            <person name="Ma L."/>
            <person name="Dong C."/>
            <person name="Song C."/>
            <person name="Wang X."/>
            <person name="Zheng X."/>
            <person name="Niu Y."/>
            <person name="Chen S."/>
            <person name="Feng W."/>
        </authorList>
    </citation>
    <scope>NUCLEOTIDE SEQUENCE [LARGE SCALE GENOMIC DNA]</scope>
    <source>
        <strain evidence="2">DH-2019</strain>
    </source>
</reference>
<feature type="region of interest" description="Disordered" evidence="1">
    <location>
        <begin position="528"/>
        <end position="612"/>
    </location>
</feature>
<sequence length="612" mass="68366">MDSGQASFEMAHFDGGLQNKVYCGCYSDTSSSTKVSGPPKIDPAAILISNPNGLVVKAHNKEAHSSFSYNDSIVAQLEDEVETNKLHQVRSCAYSGLNVEAQINHGSIPLEDSLESINSKAQLDDGVKGIQLQDNEHMASRRKSRMEKKKKLGMEKISNNVKKSDAFKRVGVDKMSTRSTAKAGKLVHNFLTKGGGSRGHTRSSGHSESFGLFFRGEKSASRGMEAYLNWEVFICYPSTQRDHFWKFANPSHIIIKVQSKEDFNRLWMGTIWSIQDCPIRVFKWTTVFNLKEKAPLAPVWIRLPGLSIHFFDYHALYSIAKEIGTPLQVDSPTAKQTRLTMARICIELDLLKERMEEIVLRSNGVVHVQRIVYERVPEYCDFCKHVGHNIQACYMNGNNVRPPPPVRQSRTNRTDAGNQERSKQKQGGNFDISKGINTKQGDRVNPPSHAHEEAMKKGAPNPNGWTLIQKKGPKETGFISKEILEKATKSGHTYFPSNSNMDLASSNQFEFFENESFAPVIDSVVNGQDFKGSQPKDVQSSQKSDKGKSSNNMEMKTCAEVSPNSNLNSDSINSNCLGSQQEGQQKAIIPKLNSFNSNSLVRPQSVRRDIQR</sequence>
<evidence type="ECO:0000313" key="2">
    <source>
        <dbReference type="EMBL" id="KAK6118563.1"/>
    </source>
</evidence>
<name>A0ABR0U7Y5_REHGL</name>
<accession>A0ABR0U7Y5</accession>
<keyword evidence="3" id="KW-1185">Reference proteome</keyword>
<evidence type="ECO:0000256" key="1">
    <source>
        <dbReference type="SAM" id="MobiDB-lite"/>
    </source>
</evidence>
<feature type="compositionally biased region" description="Polar residues" evidence="1">
    <location>
        <begin position="408"/>
        <end position="417"/>
    </location>
</feature>
<dbReference type="PANTHER" id="PTHR31286">
    <property type="entry name" value="GLYCINE-RICH CELL WALL STRUCTURAL PROTEIN 1.8-LIKE"/>
    <property type="match status" value="1"/>
</dbReference>
<protein>
    <recommendedName>
        <fullName evidence="4">DUF4283 domain-containing protein</fullName>
    </recommendedName>
</protein>
<dbReference type="PANTHER" id="PTHR31286:SF179">
    <property type="entry name" value="RNASE H TYPE-1 DOMAIN-CONTAINING PROTEIN"/>
    <property type="match status" value="1"/>
</dbReference>
<dbReference type="Proteomes" id="UP001318860">
    <property type="component" value="Unassembled WGS sequence"/>
</dbReference>
<dbReference type="InterPro" id="IPR040256">
    <property type="entry name" value="At4g02000-like"/>
</dbReference>
<organism evidence="2 3">
    <name type="scientific">Rehmannia glutinosa</name>
    <name type="common">Chinese foxglove</name>
    <dbReference type="NCBI Taxonomy" id="99300"/>
    <lineage>
        <taxon>Eukaryota</taxon>
        <taxon>Viridiplantae</taxon>
        <taxon>Streptophyta</taxon>
        <taxon>Embryophyta</taxon>
        <taxon>Tracheophyta</taxon>
        <taxon>Spermatophyta</taxon>
        <taxon>Magnoliopsida</taxon>
        <taxon>eudicotyledons</taxon>
        <taxon>Gunneridae</taxon>
        <taxon>Pentapetalae</taxon>
        <taxon>asterids</taxon>
        <taxon>lamiids</taxon>
        <taxon>Lamiales</taxon>
        <taxon>Orobanchaceae</taxon>
        <taxon>Rehmannieae</taxon>
        <taxon>Rehmannia</taxon>
    </lineage>
</organism>
<proteinExistence type="predicted"/>
<feature type="region of interest" description="Disordered" evidence="1">
    <location>
        <begin position="396"/>
        <end position="464"/>
    </location>
</feature>
<comment type="caution">
    <text evidence="2">The sequence shown here is derived from an EMBL/GenBank/DDBJ whole genome shotgun (WGS) entry which is preliminary data.</text>
</comment>
<evidence type="ECO:0008006" key="4">
    <source>
        <dbReference type="Google" id="ProtNLM"/>
    </source>
</evidence>
<feature type="compositionally biased region" description="Polar residues" evidence="1">
    <location>
        <begin position="593"/>
        <end position="602"/>
    </location>
</feature>
<feature type="compositionally biased region" description="Low complexity" evidence="1">
    <location>
        <begin position="533"/>
        <end position="542"/>
    </location>
</feature>
<dbReference type="EMBL" id="JABTTQ020003322">
    <property type="protein sequence ID" value="KAK6118563.1"/>
    <property type="molecule type" value="Genomic_DNA"/>
</dbReference>